<keyword evidence="6 10" id="KW-0808">Transferase</keyword>
<comment type="cofactor">
    <cofactor evidence="2 10">
        <name>pyridoxal 5'-phosphate</name>
        <dbReference type="ChEBI" id="CHEBI:597326"/>
    </cofactor>
</comment>
<dbReference type="InterPro" id="IPR035090">
    <property type="entry name" value="Pyridoxal_P_attach_site"/>
</dbReference>
<dbReference type="GO" id="GO:0008184">
    <property type="term" value="F:glycogen phosphorylase activity"/>
    <property type="evidence" value="ECO:0007669"/>
    <property type="project" value="InterPro"/>
</dbReference>
<name>A0A949U0K4_9CLOT</name>
<comment type="catalytic activity">
    <reaction evidence="1 10">
        <text>[(1-&gt;4)-alpha-D-glucosyl](n) + phosphate = [(1-&gt;4)-alpha-D-glucosyl](n-1) + alpha-D-glucose 1-phosphate</text>
        <dbReference type="Rhea" id="RHEA:41732"/>
        <dbReference type="Rhea" id="RHEA-COMP:9584"/>
        <dbReference type="Rhea" id="RHEA-COMP:9586"/>
        <dbReference type="ChEBI" id="CHEBI:15444"/>
        <dbReference type="ChEBI" id="CHEBI:43474"/>
        <dbReference type="ChEBI" id="CHEBI:58601"/>
        <dbReference type="EC" id="2.4.1.1"/>
    </reaction>
</comment>
<keyword evidence="12" id="KW-1185">Reference proteome</keyword>
<dbReference type="GO" id="GO:0030170">
    <property type="term" value="F:pyridoxal phosphate binding"/>
    <property type="evidence" value="ECO:0007669"/>
    <property type="project" value="InterPro"/>
</dbReference>
<keyword evidence="8 10" id="KW-0119">Carbohydrate metabolism</keyword>
<dbReference type="FunFam" id="3.40.50.2000:FF:000003">
    <property type="entry name" value="Alpha-1,4 glucan phosphorylase"/>
    <property type="match status" value="1"/>
</dbReference>
<dbReference type="GO" id="GO:0005737">
    <property type="term" value="C:cytoplasm"/>
    <property type="evidence" value="ECO:0007669"/>
    <property type="project" value="TreeGrafter"/>
</dbReference>
<reference evidence="11" key="1">
    <citation type="submission" date="2020-12" db="EMBL/GenBank/DDBJ databases">
        <title>Clostridium thailandense sp. nov., a novel acetogenic bacterium isolated from peat land soil in Thailand.</title>
        <authorList>
            <person name="Chaikitkaew S."/>
            <person name="Birkeland N.K."/>
        </authorList>
    </citation>
    <scope>NUCLEOTIDE SEQUENCE</scope>
    <source>
        <strain evidence="11">PL3</strain>
    </source>
</reference>
<evidence type="ECO:0000256" key="2">
    <source>
        <dbReference type="ARBA" id="ARBA00001933"/>
    </source>
</evidence>
<accession>A0A949U0K4</accession>
<comment type="caution">
    <text evidence="11">The sequence shown here is derived from an EMBL/GenBank/DDBJ whole genome shotgun (WGS) entry which is preliminary data.</text>
</comment>
<evidence type="ECO:0000256" key="4">
    <source>
        <dbReference type="ARBA" id="ARBA00022533"/>
    </source>
</evidence>
<evidence type="ECO:0000256" key="6">
    <source>
        <dbReference type="ARBA" id="ARBA00022679"/>
    </source>
</evidence>
<dbReference type="CDD" id="cd04300">
    <property type="entry name" value="GT35_Glycogen_Phosphorylase"/>
    <property type="match status" value="1"/>
</dbReference>
<comment type="similarity">
    <text evidence="3 10">Belongs to the glycogen phosphorylase family.</text>
</comment>
<dbReference type="EMBL" id="JAEEGC010000070">
    <property type="protein sequence ID" value="MBV7274228.1"/>
    <property type="molecule type" value="Genomic_DNA"/>
</dbReference>
<evidence type="ECO:0000256" key="9">
    <source>
        <dbReference type="ARBA" id="ARBA00025174"/>
    </source>
</evidence>
<evidence type="ECO:0000313" key="11">
    <source>
        <dbReference type="EMBL" id="MBV7274228.1"/>
    </source>
</evidence>
<dbReference type="PANTHER" id="PTHR11468">
    <property type="entry name" value="GLYCOGEN PHOSPHORYLASE"/>
    <property type="match status" value="1"/>
</dbReference>
<evidence type="ECO:0000256" key="7">
    <source>
        <dbReference type="ARBA" id="ARBA00022898"/>
    </source>
</evidence>
<evidence type="ECO:0000256" key="10">
    <source>
        <dbReference type="RuleBase" id="RU000587"/>
    </source>
</evidence>
<keyword evidence="5 10" id="KW-0328">Glycosyltransferase</keyword>
<keyword evidence="4" id="KW-0021">Allosteric enzyme</keyword>
<evidence type="ECO:0000313" key="12">
    <source>
        <dbReference type="Proteomes" id="UP000694308"/>
    </source>
</evidence>
<gene>
    <name evidence="11" type="ORF">I6U48_15075</name>
</gene>
<dbReference type="InterPro" id="IPR000811">
    <property type="entry name" value="Glyco_trans_35"/>
</dbReference>
<evidence type="ECO:0000256" key="1">
    <source>
        <dbReference type="ARBA" id="ARBA00001275"/>
    </source>
</evidence>
<evidence type="ECO:0000256" key="8">
    <source>
        <dbReference type="ARBA" id="ARBA00023277"/>
    </source>
</evidence>
<dbReference type="EC" id="2.4.1.1" evidence="10"/>
<dbReference type="NCBIfam" id="TIGR02093">
    <property type="entry name" value="P_ylase"/>
    <property type="match status" value="1"/>
</dbReference>
<dbReference type="Proteomes" id="UP000694308">
    <property type="component" value="Unassembled WGS sequence"/>
</dbReference>
<evidence type="ECO:0000256" key="3">
    <source>
        <dbReference type="ARBA" id="ARBA00006047"/>
    </source>
</evidence>
<comment type="function">
    <text evidence="9">Phosphorylase is an important allosteric enzyme in carbohydrate metabolism. Enzymes from different sources differ in their regulatory mechanisms and in their natural substrates. However, all known phosphorylases share catalytic and structural properties.</text>
</comment>
<dbReference type="RefSeq" id="WP_218321293.1">
    <property type="nucleotide sequence ID" value="NZ_JAEEGC010000070.1"/>
</dbReference>
<dbReference type="PANTHER" id="PTHR11468:SF3">
    <property type="entry name" value="GLYCOGEN PHOSPHORYLASE, LIVER FORM"/>
    <property type="match status" value="1"/>
</dbReference>
<protein>
    <recommendedName>
        <fullName evidence="10">Alpha-1,4 glucan phosphorylase</fullName>
        <ecNumber evidence="10">2.4.1.1</ecNumber>
    </recommendedName>
</protein>
<proteinExistence type="inferred from homology"/>
<dbReference type="PIRSF" id="PIRSF000460">
    <property type="entry name" value="Pprylas_GlgP"/>
    <property type="match status" value="1"/>
</dbReference>
<organism evidence="11 12">
    <name type="scientific">Clostridium thailandense</name>
    <dbReference type="NCBI Taxonomy" id="2794346"/>
    <lineage>
        <taxon>Bacteria</taxon>
        <taxon>Bacillati</taxon>
        <taxon>Bacillota</taxon>
        <taxon>Clostridia</taxon>
        <taxon>Eubacteriales</taxon>
        <taxon>Clostridiaceae</taxon>
        <taxon>Clostridium</taxon>
    </lineage>
</organism>
<dbReference type="InterPro" id="IPR011833">
    <property type="entry name" value="Glycg_phsphrylas"/>
</dbReference>
<dbReference type="Pfam" id="PF00343">
    <property type="entry name" value="Phosphorylase"/>
    <property type="match status" value="1"/>
</dbReference>
<dbReference type="AlphaFoldDB" id="A0A949U0K4"/>
<comment type="function">
    <text evidence="10">Allosteric enzyme that catalyzes the rate-limiting step in glycogen catabolism, the phosphorolytic cleavage of glycogen to produce glucose-1-phosphate, and plays a central role in maintaining cellular and organismal glucose homeostasis.</text>
</comment>
<dbReference type="PROSITE" id="PS00102">
    <property type="entry name" value="PHOSPHORYLASE"/>
    <property type="match status" value="1"/>
</dbReference>
<dbReference type="FunFam" id="3.40.50.2000:FF:000807">
    <property type="entry name" value="Alpha-glucan phosphorylase 2, cytosolic"/>
    <property type="match status" value="1"/>
</dbReference>
<keyword evidence="7 10" id="KW-0663">Pyridoxal phosphate</keyword>
<sequence>MLKVDKETFKKDYEEKFIEIHGKDLSDGTDYNKYEALASLTRDYVVKMWISTNKNYNFTGEKQVYYFSMEFLLGRLLGNALLNLGIRDVCKEALSDFNIDLNKLEALEQDQGLGNGGLGRLAACFLDSMASLNIPGHGCGIRYKYGFFEQKIINGMQIETQDDWLKNNNVWEIKKPDKAQIVKFGGQVNTISENGNLKFVHTGYEAVLAVPYDVPIIGYENNIVNNLRLWSAEPLYDEFDFSSFSRGEYLKALEYKNSVEAISQVLYPDDSVYEGKRLRLKQQYFFVSAGIQSIIRHFKVYGKAPLNDLDEKIAIHINDTHPTLAIPELMRILMDEEGYGWDEAWRITTNTMSYTNHTILSEALEKWPIDMFKKLLPRIYMIIEEINRRFCEELWNKYIGQWDKISKMAIIADGYVKMAHLAIVGSHSVNGVAKLHTEILKKQEMKDFYYFYPNKFNNKTNGITHRRWLIKANPQLTTLIKDTIGDSFIKHPTDMEAFERYASDKEVQQRLHEIKISNKKRFAEYLKEKQDISINPDSLFDVQVKRIHAYKRQILNCLRIMELYRKLIENPNLDIVPKTFIFAGKAAPGYHLAKKTIELINAVANKINNDPRVNEKIKVVFVENYKVSVAELIVPAADLSEQISTTTKEASGTSNMKFMMNGAVTIATLDGANIEIRDEVGDDNIIIFGLTEREVLDYYHKGGYSAWDMVNRDYRIKQVTEDTINGFYCSDKERFRAIYENLVTYNDEFFVLKDFDSYLKAQERADNLYKNFPKWQSMCAVNIAHSGIFSSDRTIQEYATGIWGSGYLYKNL</sequence>
<dbReference type="GO" id="GO:0005980">
    <property type="term" value="P:glycogen catabolic process"/>
    <property type="evidence" value="ECO:0007669"/>
    <property type="project" value="TreeGrafter"/>
</dbReference>
<evidence type="ECO:0000256" key="5">
    <source>
        <dbReference type="ARBA" id="ARBA00022676"/>
    </source>
</evidence>